<sequence>MVKTLLLCFIHGFKGDEETFFEFPDALKKSVSEKSPHLNVQTRVYPKYETRGDLAACVETFREWLQDQVTDLERDAATPSAILEPSVGVILVAHSMGGFVAADALFSVLDNRPVSNVPGQKLMFPLIHGVLTFDTPFNGLSRSMFAYGAFSQYQNLSSVWNIFSTVSSSLTGASTSSALATTAEASSWMRWQTLAARTGTYGAIVAGGVAAYIHRDSIRTSLSKIKKEDLNPYNINYKDNVSRGLTYVSRDSIGEGFAWMASHLKFVGALMKQAQLTTRMERLSQLEGVGIKDLYTSLGENGYWSGGYFVPKRTFCAVPTEKEAAAAKLFQEQPNKKAKSEIEAHCSMFRPEKNEMFDEMLEISAKLVSEWAKNDPRKIVDEYKPTREQLTRTQSESQLWDDDGKMLSPRLPKEKDESEDEFQLQAILGCAEMPQLVDGGVDEESLKRAADTPLPVDEDLMKRMKGDDGEEEKELKKAMVVPLPADDLVV</sequence>
<keyword evidence="3" id="KW-1185">Reference proteome</keyword>
<comment type="caution">
    <text evidence="2">The sequence shown here is derived from an EMBL/GenBank/DDBJ whole genome shotgun (WGS) entry which is preliminary data.</text>
</comment>
<dbReference type="SUPFAM" id="SSF53474">
    <property type="entry name" value="alpha/beta-Hydrolases"/>
    <property type="match status" value="1"/>
</dbReference>
<dbReference type="EMBL" id="JAFJYH010000369">
    <property type="protein sequence ID" value="KAG4412553.1"/>
    <property type="molecule type" value="Genomic_DNA"/>
</dbReference>
<gene>
    <name evidence="2" type="ORF">IFR04_014304</name>
</gene>
<evidence type="ECO:0000256" key="1">
    <source>
        <dbReference type="SAM" id="MobiDB-lite"/>
    </source>
</evidence>
<reference evidence="2" key="1">
    <citation type="submission" date="2021-02" db="EMBL/GenBank/DDBJ databases">
        <title>Genome sequence Cadophora malorum strain M34.</title>
        <authorList>
            <person name="Stefanovic E."/>
            <person name="Vu D."/>
            <person name="Scully C."/>
            <person name="Dijksterhuis J."/>
            <person name="Roader J."/>
            <person name="Houbraken J."/>
        </authorList>
    </citation>
    <scope>NUCLEOTIDE SEQUENCE</scope>
    <source>
        <strain evidence="2">M34</strain>
    </source>
</reference>
<dbReference type="AlphaFoldDB" id="A0A8H7T534"/>
<protein>
    <recommendedName>
        <fullName evidence="4">DUF676 domain-containing protein</fullName>
    </recommendedName>
</protein>
<proteinExistence type="predicted"/>
<dbReference type="PANTHER" id="PTHR47842:SF2">
    <property type="entry name" value="DUF676 DOMAIN-CONTAINING PROTEIN"/>
    <property type="match status" value="1"/>
</dbReference>
<dbReference type="PANTHER" id="PTHR47842">
    <property type="entry name" value="EXPRESSED PROTEIN"/>
    <property type="match status" value="1"/>
</dbReference>
<dbReference type="Proteomes" id="UP000664132">
    <property type="component" value="Unassembled WGS sequence"/>
</dbReference>
<evidence type="ECO:0008006" key="4">
    <source>
        <dbReference type="Google" id="ProtNLM"/>
    </source>
</evidence>
<evidence type="ECO:0000313" key="3">
    <source>
        <dbReference type="Proteomes" id="UP000664132"/>
    </source>
</evidence>
<feature type="region of interest" description="Disordered" evidence="1">
    <location>
        <begin position="388"/>
        <end position="418"/>
    </location>
</feature>
<dbReference type="InterPro" id="IPR029058">
    <property type="entry name" value="AB_hydrolase_fold"/>
</dbReference>
<organism evidence="2 3">
    <name type="scientific">Cadophora malorum</name>
    <dbReference type="NCBI Taxonomy" id="108018"/>
    <lineage>
        <taxon>Eukaryota</taxon>
        <taxon>Fungi</taxon>
        <taxon>Dikarya</taxon>
        <taxon>Ascomycota</taxon>
        <taxon>Pezizomycotina</taxon>
        <taxon>Leotiomycetes</taxon>
        <taxon>Helotiales</taxon>
        <taxon>Ploettnerulaceae</taxon>
        <taxon>Cadophora</taxon>
    </lineage>
</organism>
<dbReference type="OrthoDB" id="442243at2759"/>
<dbReference type="Gene3D" id="3.40.50.1820">
    <property type="entry name" value="alpha/beta hydrolase"/>
    <property type="match status" value="1"/>
</dbReference>
<name>A0A8H7T534_9HELO</name>
<evidence type="ECO:0000313" key="2">
    <source>
        <dbReference type="EMBL" id="KAG4412553.1"/>
    </source>
</evidence>
<accession>A0A8H7T534</accession>